<dbReference type="GO" id="GO:0005634">
    <property type="term" value="C:nucleus"/>
    <property type="evidence" value="ECO:0007669"/>
    <property type="project" value="TreeGrafter"/>
</dbReference>
<feature type="compositionally biased region" description="Acidic residues" evidence="4">
    <location>
        <begin position="165"/>
        <end position="184"/>
    </location>
</feature>
<accession>A0A267DK67</accession>
<dbReference type="Pfam" id="PF00170">
    <property type="entry name" value="bZIP_1"/>
    <property type="match status" value="1"/>
</dbReference>
<dbReference type="PRINTS" id="PR00042">
    <property type="entry name" value="LEUZIPPRFOS"/>
</dbReference>
<keyword evidence="7" id="KW-1185">Reference proteome</keyword>
<dbReference type="InterPro" id="IPR004827">
    <property type="entry name" value="bZIP"/>
</dbReference>
<dbReference type="GO" id="GO:0000978">
    <property type="term" value="F:RNA polymerase II cis-regulatory region sequence-specific DNA binding"/>
    <property type="evidence" value="ECO:0007669"/>
    <property type="project" value="TreeGrafter"/>
</dbReference>
<dbReference type="PROSITE" id="PS00036">
    <property type="entry name" value="BZIP_BASIC"/>
    <property type="match status" value="1"/>
</dbReference>
<feature type="region of interest" description="Disordered" evidence="4">
    <location>
        <begin position="104"/>
        <end position="126"/>
    </location>
</feature>
<evidence type="ECO:0000313" key="6">
    <source>
        <dbReference type="EMBL" id="PAA49097.1"/>
    </source>
</evidence>
<dbReference type="SUPFAM" id="SSF57959">
    <property type="entry name" value="Leucine zipper domain"/>
    <property type="match status" value="1"/>
</dbReference>
<name>A0A267DK67_9PLAT</name>
<keyword evidence="2" id="KW-0238">DNA-binding</keyword>
<dbReference type="GO" id="GO:0000981">
    <property type="term" value="F:DNA-binding transcription factor activity, RNA polymerase II-specific"/>
    <property type="evidence" value="ECO:0007669"/>
    <property type="project" value="TreeGrafter"/>
</dbReference>
<evidence type="ECO:0000313" key="7">
    <source>
        <dbReference type="Proteomes" id="UP000215902"/>
    </source>
</evidence>
<evidence type="ECO:0000259" key="5">
    <source>
        <dbReference type="PROSITE" id="PS50217"/>
    </source>
</evidence>
<protein>
    <recommendedName>
        <fullName evidence="5">BZIP domain-containing protein</fullName>
    </recommendedName>
</protein>
<feature type="compositionally biased region" description="Basic residues" evidence="4">
    <location>
        <begin position="110"/>
        <end position="121"/>
    </location>
</feature>
<evidence type="ECO:0000256" key="3">
    <source>
        <dbReference type="ARBA" id="ARBA00023163"/>
    </source>
</evidence>
<evidence type="ECO:0000256" key="4">
    <source>
        <dbReference type="SAM" id="MobiDB-lite"/>
    </source>
</evidence>
<gene>
    <name evidence="6" type="ORF">BOX15_Mlig024039g1</name>
</gene>
<dbReference type="Proteomes" id="UP000215902">
    <property type="component" value="Unassembled WGS sequence"/>
</dbReference>
<proteinExistence type="predicted"/>
<dbReference type="PROSITE" id="PS50217">
    <property type="entry name" value="BZIP"/>
    <property type="match status" value="1"/>
</dbReference>
<dbReference type="CDD" id="cd14699">
    <property type="entry name" value="bZIP_Fos_like"/>
    <property type="match status" value="1"/>
</dbReference>
<dbReference type="PANTHER" id="PTHR23351">
    <property type="entry name" value="FOS TRANSCRIPTION FACTOR-RELATED"/>
    <property type="match status" value="1"/>
</dbReference>
<reference evidence="6 7" key="1">
    <citation type="submission" date="2017-06" db="EMBL/GenBank/DDBJ databases">
        <title>A platform for efficient transgenesis in Macrostomum lignano, a flatworm model organism for stem cell research.</title>
        <authorList>
            <person name="Berezikov E."/>
        </authorList>
    </citation>
    <scope>NUCLEOTIDE SEQUENCE [LARGE SCALE GENOMIC DNA]</scope>
    <source>
        <strain evidence="6">DV1</strain>
        <tissue evidence="6">Whole organism</tissue>
    </source>
</reference>
<dbReference type="STRING" id="282301.A0A267DK67"/>
<feature type="region of interest" description="Disordered" evidence="4">
    <location>
        <begin position="141"/>
        <end position="241"/>
    </location>
</feature>
<dbReference type="PANTHER" id="PTHR23351:SF24">
    <property type="entry name" value="ACTIVATING TRANSCRIPTION FACTOR 3-RELATED"/>
    <property type="match status" value="1"/>
</dbReference>
<evidence type="ECO:0000256" key="1">
    <source>
        <dbReference type="ARBA" id="ARBA00023015"/>
    </source>
</evidence>
<dbReference type="InterPro" id="IPR000837">
    <property type="entry name" value="AP-1"/>
</dbReference>
<feature type="non-terminal residue" evidence="6">
    <location>
        <position position="1"/>
    </location>
</feature>
<feature type="region of interest" description="Disordered" evidence="4">
    <location>
        <begin position="318"/>
        <end position="346"/>
    </location>
</feature>
<comment type="caution">
    <text evidence="6">The sequence shown here is derived from an EMBL/GenBank/DDBJ whole genome shotgun (WGS) entry which is preliminary data.</text>
</comment>
<dbReference type="Gene3D" id="1.20.5.170">
    <property type="match status" value="1"/>
</dbReference>
<dbReference type="OrthoDB" id="5866312at2759"/>
<feature type="compositionally biased region" description="Gly residues" evidence="4">
    <location>
        <begin position="360"/>
        <end position="369"/>
    </location>
</feature>
<feature type="domain" description="BZIP" evidence="5">
    <location>
        <begin position="234"/>
        <end position="297"/>
    </location>
</feature>
<dbReference type="AlphaFoldDB" id="A0A267DK67"/>
<feature type="region of interest" description="Disordered" evidence="4">
    <location>
        <begin position="1"/>
        <end position="21"/>
    </location>
</feature>
<organism evidence="6 7">
    <name type="scientific">Macrostomum lignano</name>
    <dbReference type="NCBI Taxonomy" id="282301"/>
    <lineage>
        <taxon>Eukaryota</taxon>
        <taxon>Metazoa</taxon>
        <taxon>Spiralia</taxon>
        <taxon>Lophotrochozoa</taxon>
        <taxon>Platyhelminthes</taxon>
        <taxon>Rhabditophora</taxon>
        <taxon>Macrostomorpha</taxon>
        <taxon>Macrostomida</taxon>
        <taxon>Macrostomidae</taxon>
        <taxon>Macrostomum</taxon>
    </lineage>
</organism>
<sequence length="399" mass="42218">YSDSAARSPTEISGSAAVPSSGVGSGGIVVMTTNINAGYNSANFCIDASGGSSGGAYLSAASCYQQHPVQQPHHHQPHQQSLEPGLILKPIVLSNGPLLGGQGYADMPHHLHHQHHQHHFQHPQEHYVQQLQLPLTEPLLQHHQQQPPPPPTVQSEPLGAHFNEDVDQDDNDEDEIDDTGDDGDSNLLAAVDGGTSGALTKSRSSKKQRSGAATGTGGGRKFWSKTAKSQPEELQRREKRRERNRVAAAKCRKKRQDRIECLTEAVRGLESDNAQLESTVSHLISRRSQLIGEVRAHRLRCPDSGELLASADAAVAESEELQHQPAQASLSSVGEADEGSESCLSSSSRCGGGGGLGSSFGSGALGGSGHELQPLGSQLIDGFPDGGQAEGGYLRPQIL</sequence>
<dbReference type="EMBL" id="NIVC01003977">
    <property type="protein sequence ID" value="PAA49097.1"/>
    <property type="molecule type" value="Genomic_DNA"/>
</dbReference>
<feature type="region of interest" description="Disordered" evidence="4">
    <location>
        <begin position="360"/>
        <end position="399"/>
    </location>
</feature>
<keyword evidence="1" id="KW-0805">Transcription regulation</keyword>
<feature type="compositionally biased region" description="Polar residues" evidence="4">
    <location>
        <begin position="1"/>
        <end position="11"/>
    </location>
</feature>
<keyword evidence="3" id="KW-0804">Transcription</keyword>
<dbReference type="SMART" id="SM00338">
    <property type="entry name" value="BRLZ"/>
    <property type="match status" value="1"/>
</dbReference>
<evidence type="ECO:0000256" key="2">
    <source>
        <dbReference type="ARBA" id="ARBA00023125"/>
    </source>
</evidence>
<dbReference type="InterPro" id="IPR046347">
    <property type="entry name" value="bZIP_sf"/>
</dbReference>
<feature type="compositionally biased region" description="Low complexity" evidence="4">
    <location>
        <begin position="12"/>
        <end position="21"/>
    </location>
</feature>